<keyword evidence="6 9" id="KW-1133">Transmembrane helix</keyword>
<evidence type="ECO:0000256" key="6">
    <source>
        <dbReference type="ARBA" id="ARBA00022989"/>
    </source>
</evidence>
<evidence type="ECO:0000256" key="7">
    <source>
        <dbReference type="ARBA" id="ARBA00023136"/>
    </source>
</evidence>
<evidence type="ECO:0000256" key="2">
    <source>
        <dbReference type="ARBA" id="ARBA00004651"/>
    </source>
</evidence>
<evidence type="ECO:0000256" key="4">
    <source>
        <dbReference type="ARBA" id="ARBA00022475"/>
    </source>
</evidence>
<feature type="transmembrane region" description="Helical" evidence="9">
    <location>
        <begin position="269"/>
        <end position="291"/>
    </location>
</feature>
<feature type="transmembrane region" description="Helical" evidence="9">
    <location>
        <begin position="303"/>
        <end position="325"/>
    </location>
</feature>
<evidence type="ECO:0000256" key="1">
    <source>
        <dbReference type="ARBA" id="ARBA00002265"/>
    </source>
</evidence>
<protein>
    <submittedName>
        <fullName evidence="10">Lipopolysaccharide export system permease protein LptG</fullName>
    </submittedName>
</protein>
<dbReference type="GO" id="GO:0055085">
    <property type="term" value="P:transmembrane transport"/>
    <property type="evidence" value="ECO:0007669"/>
    <property type="project" value="InterPro"/>
</dbReference>
<feature type="transmembrane region" description="Helical" evidence="9">
    <location>
        <begin position="12"/>
        <end position="31"/>
    </location>
</feature>
<dbReference type="PANTHER" id="PTHR33529">
    <property type="entry name" value="SLR0882 PROTEIN-RELATED"/>
    <property type="match status" value="1"/>
</dbReference>
<gene>
    <name evidence="10" type="primary">lptG</name>
    <name evidence="10" type="ORF">CODIS_19980</name>
</gene>
<comment type="similarity">
    <text evidence="3">Belongs to the LptF/LptG family.</text>
</comment>
<dbReference type="NCBIfam" id="TIGR04408">
    <property type="entry name" value="LptG_lptG"/>
    <property type="match status" value="1"/>
</dbReference>
<dbReference type="PANTHER" id="PTHR33529:SF2">
    <property type="entry name" value="LIPOPOLYSACCHARIDE EXPORT SYSTEM PERMEASE PROTEIN LPTG"/>
    <property type="match status" value="1"/>
</dbReference>
<dbReference type="Pfam" id="PF03739">
    <property type="entry name" value="LptF_LptG"/>
    <property type="match status" value="1"/>
</dbReference>
<comment type="subcellular location">
    <subcellularLocation>
        <location evidence="2">Cell membrane</location>
        <topology evidence="2">Multi-pass membrane protein</topology>
    </subcellularLocation>
</comment>
<keyword evidence="5 9" id="KW-0812">Transmembrane</keyword>
<dbReference type="GO" id="GO:0043190">
    <property type="term" value="C:ATP-binding cassette (ABC) transporter complex"/>
    <property type="evidence" value="ECO:0007669"/>
    <property type="project" value="InterPro"/>
</dbReference>
<keyword evidence="4" id="KW-1003">Cell membrane</keyword>
<proteinExistence type="inferred from homology"/>
<reference evidence="10 11" key="1">
    <citation type="submission" date="2016-06" db="EMBL/GenBank/DDBJ databases">
        <title>Genome sequence of endosymbiont of Candidatus Endolucinida thiodiazotropha.</title>
        <authorList>
            <person name="Poehlein A."/>
            <person name="Koenig S."/>
            <person name="Heiden S.E."/>
            <person name="Thuermer A."/>
            <person name="Voget S."/>
            <person name="Daniel R."/>
            <person name="Markert S."/>
            <person name="Gros O."/>
            <person name="Schweder T."/>
        </authorList>
    </citation>
    <scope>NUCLEOTIDE SEQUENCE [LARGE SCALE GENOMIC DNA]</scope>
    <source>
        <strain evidence="10 11">COS</strain>
    </source>
</reference>
<comment type="function">
    <text evidence="1">Part of the ABC transporter complex LptBFG involved in the translocation of lipopolysaccharide (LPS) from the inner membrane to the outer membrane.</text>
</comment>
<keyword evidence="11" id="KW-1185">Reference proteome</keyword>
<feature type="transmembrane region" description="Helical" evidence="9">
    <location>
        <begin position="64"/>
        <end position="87"/>
    </location>
</feature>
<evidence type="ECO:0000256" key="8">
    <source>
        <dbReference type="ARBA" id="ARBA00026081"/>
    </source>
</evidence>
<dbReference type="EMBL" id="MARB01000009">
    <property type="protein sequence ID" value="ODJ87890.1"/>
    <property type="molecule type" value="Genomic_DNA"/>
</dbReference>
<evidence type="ECO:0000256" key="9">
    <source>
        <dbReference type="SAM" id="Phobius"/>
    </source>
</evidence>
<evidence type="ECO:0000256" key="5">
    <source>
        <dbReference type="ARBA" id="ARBA00022692"/>
    </source>
</evidence>
<comment type="caution">
    <text evidence="10">The sequence shown here is derived from an EMBL/GenBank/DDBJ whole genome shotgun (WGS) entry which is preliminary data.</text>
</comment>
<dbReference type="InterPro" id="IPR030923">
    <property type="entry name" value="LptG"/>
</dbReference>
<evidence type="ECO:0000313" key="10">
    <source>
        <dbReference type="EMBL" id="ODJ87890.1"/>
    </source>
</evidence>
<evidence type="ECO:0000313" key="11">
    <source>
        <dbReference type="Proteomes" id="UP000094769"/>
    </source>
</evidence>
<dbReference type="RefSeq" id="WP_235615186.1">
    <property type="nucleotide sequence ID" value="NZ_MARB01000009.1"/>
</dbReference>
<organism evidence="10 11">
    <name type="scientific">Candidatus Thiodiazotropha endolucinida</name>
    <dbReference type="NCBI Taxonomy" id="1655433"/>
    <lineage>
        <taxon>Bacteria</taxon>
        <taxon>Pseudomonadati</taxon>
        <taxon>Pseudomonadota</taxon>
        <taxon>Gammaproteobacteria</taxon>
        <taxon>Chromatiales</taxon>
        <taxon>Sedimenticolaceae</taxon>
        <taxon>Candidatus Thiodiazotropha</taxon>
    </lineage>
</organism>
<evidence type="ECO:0000256" key="3">
    <source>
        <dbReference type="ARBA" id="ARBA00007725"/>
    </source>
</evidence>
<accession>A0A7Z0VM98</accession>
<dbReference type="Proteomes" id="UP000094769">
    <property type="component" value="Unassembled WGS sequence"/>
</dbReference>
<sequence length="354" mass="39492">MITLFDRYIGKTVLVGIVGVLALLLVLIGFFELVAELEEVERGYTTSMAYTYVLLGMPRYCYELFPLATLLGSLIGLGVLAGNSELLAMRAAGISIARIVLSVLKTGLLVLAVVVMIGEFLAPEAEQQAQRMKNEALSGQISLKTRYGFWSRDGNTFINIRQILPDSQLADISIYEYGENSRLLRAIHADRASYQSDGWVIEDVKQTDFTEAGLSVTVNPRQSWHAELDPSALDVLTVKPHMLAAWDLWRYIDYLQKNGQASINYEVAFWGKLTTPLVTMVMLFLSIPFVFGSLRSVGVGQRIFVGAMLGIVFYLLNRAFSYMAVVYSLNGVFAAFFPLLLFLVLAAWMLRRVH</sequence>
<feature type="transmembrane region" description="Helical" evidence="9">
    <location>
        <begin position="331"/>
        <end position="350"/>
    </location>
</feature>
<dbReference type="InterPro" id="IPR005495">
    <property type="entry name" value="LptG/LptF_permease"/>
</dbReference>
<dbReference type="GO" id="GO:0015920">
    <property type="term" value="P:lipopolysaccharide transport"/>
    <property type="evidence" value="ECO:0007669"/>
    <property type="project" value="TreeGrafter"/>
</dbReference>
<comment type="subunit">
    <text evidence="8">Component of the lipopolysaccharide transport and assembly complex. The LptBFG transporter is composed of two ATP-binding proteins (LptB) and two transmembrane proteins (LptF and LptG).</text>
</comment>
<keyword evidence="7 9" id="KW-0472">Membrane</keyword>
<dbReference type="AlphaFoldDB" id="A0A7Z0VM98"/>
<name>A0A7Z0VM98_9GAMM</name>
<feature type="transmembrane region" description="Helical" evidence="9">
    <location>
        <begin position="99"/>
        <end position="122"/>
    </location>
</feature>